<evidence type="ECO:0000259" key="8">
    <source>
        <dbReference type="PROSITE" id="PS50893"/>
    </source>
</evidence>
<dbReference type="GO" id="GO:0015418">
    <property type="term" value="F:ABC-type quaternary ammonium compound transporting activity"/>
    <property type="evidence" value="ECO:0007669"/>
    <property type="project" value="UniProtKB-EC"/>
</dbReference>
<gene>
    <name evidence="9" type="ORF">SAMN04488134_10278</name>
</gene>
<name>A0A1H8JVV9_9BACI</name>
<evidence type="ECO:0000256" key="6">
    <source>
        <dbReference type="ARBA" id="ARBA00066388"/>
    </source>
</evidence>
<dbReference type="RefSeq" id="WP_091495176.1">
    <property type="nucleotide sequence ID" value="NZ_FODJ01000002.1"/>
</dbReference>
<dbReference type="InterPro" id="IPR050093">
    <property type="entry name" value="ABC_SmlMolc_Importer"/>
</dbReference>
<dbReference type="EMBL" id="FODJ01000002">
    <property type="protein sequence ID" value="SEN84358.1"/>
    <property type="molecule type" value="Genomic_DNA"/>
</dbReference>
<evidence type="ECO:0000256" key="2">
    <source>
        <dbReference type="ARBA" id="ARBA00022741"/>
    </source>
</evidence>
<dbReference type="Pfam" id="PF00005">
    <property type="entry name" value="ABC_tran"/>
    <property type="match status" value="1"/>
</dbReference>
<dbReference type="OrthoDB" id="9790614at2"/>
<dbReference type="PANTHER" id="PTHR42781:SF4">
    <property type="entry name" value="SPERMIDINE_PUTRESCINE IMPORT ATP-BINDING PROTEIN POTA"/>
    <property type="match status" value="1"/>
</dbReference>
<dbReference type="GO" id="GO:0005524">
    <property type="term" value="F:ATP binding"/>
    <property type="evidence" value="ECO:0007669"/>
    <property type="project" value="UniProtKB-KW"/>
</dbReference>
<keyword evidence="3 9" id="KW-0067">ATP-binding</keyword>
<comment type="subunit">
    <text evidence="5">The complex is composed of two ATP-binding proteins (OpuCA), two transmembrane proteins (OpuCB and OpuCD) and a solute-binding protein (OpuCC).</text>
</comment>
<dbReference type="SMART" id="SM00382">
    <property type="entry name" value="AAA"/>
    <property type="match status" value="1"/>
</dbReference>
<dbReference type="PROSITE" id="PS00211">
    <property type="entry name" value="ABC_TRANSPORTER_1"/>
    <property type="match status" value="1"/>
</dbReference>
<keyword evidence="10" id="KW-1185">Reference proteome</keyword>
<dbReference type="SUPFAM" id="SSF52540">
    <property type="entry name" value="P-loop containing nucleoside triphosphate hydrolases"/>
    <property type="match status" value="1"/>
</dbReference>
<evidence type="ECO:0000313" key="9">
    <source>
        <dbReference type="EMBL" id="SEN84358.1"/>
    </source>
</evidence>
<evidence type="ECO:0000256" key="7">
    <source>
        <dbReference type="ARBA" id="ARBA00070305"/>
    </source>
</evidence>
<dbReference type="STRING" id="872970.SAMN04488134_10278"/>
<organism evidence="9 10">
    <name type="scientific">Amphibacillus marinus</name>
    <dbReference type="NCBI Taxonomy" id="872970"/>
    <lineage>
        <taxon>Bacteria</taxon>
        <taxon>Bacillati</taxon>
        <taxon>Bacillota</taxon>
        <taxon>Bacilli</taxon>
        <taxon>Bacillales</taxon>
        <taxon>Bacillaceae</taxon>
        <taxon>Amphibacillus</taxon>
    </lineage>
</organism>
<evidence type="ECO:0000256" key="4">
    <source>
        <dbReference type="ARBA" id="ARBA00052482"/>
    </source>
</evidence>
<dbReference type="AlphaFoldDB" id="A0A1H8JVV9"/>
<keyword evidence="1" id="KW-0813">Transport</keyword>
<evidence type="ECO:0000256" key="1">
    <source>
        <dbReference type="ARBA" id="ARBA00022448"/>
    </source>
</evidence>
<evidence type="ECO:0000256" key="5">
    <source>
        <dbReference type="ARBA" id="ARBA00063934"/>
    </source>
</evidence>
<dbReference type="SUPFAM" id="SSF50331">
    <property type="entry name" value="MOP-like"/>
    <property type="match status" value="1"/>
</dbReference>
<feature type="domain" description="ABC transporter" evidence="8">
    <location>
        <begin position="5"/>
        <end position="235"/>
    </location>
</feature>
<dbReference type="InterPro" id="IPR027417">
    <property type="entry name" value="P-loop_NTPase"/>
</dbReference>
<accession>A0A1H8JVV9</accession>
<sequence>MSIQLSVEGLSKIYQTGEGVRDISIEVAKGELVTLLGPSGCGKTTVLRSVGGFVDPSEGIIRIGDRDVTNVVPEKRPSAMVFQSYNLWPHMTVYDNLAFSLKLKKKKKSFITERVDWALNLVHLTGSEKKYPSELSGGQQQRIALARALLLEPEVLLLDEPFSALDAKLRHELREELREIQAEQNLTMLFVTHDQEEALSISDRIVVMNRGKIEQVAQPYEIYHKPASLFVAQFIGRMNFIKGYAQPDGIRIDQLIFPNERGLIGEVAVGIRPEDVKLSEGKPSIEAKVAKIMMLGHYVEVTLHTIFGQLKMFIDKNEINTVELGRIVHVTLTRIQSFQDSNENYLERNEAYATI</sequence>
<dbReference type="Proteomes" id="UP000199300">
    <property type="component" value="Unassembled WGS sequence"/>
</dbReference>
<dbReference type="PROSITE" id="PS50893">
    <property type="entry name" value="ABC_TRANSPORTER_2"/>
    <property type="match status" value="1"/>
</dbReference>
<protein>
    <recommendedName>
        <fullName evidence="7">Carnitine transport ATP-binding protein OpuCA</fullName>
        <ecNumber evidence="6">7.6.2.9</ecNumber>
    </recommendedName>
</protein>
<dbReference type="InterPro" id="IPR003439">
    <property type="entry name" value="ABC_transporter-like_ATP-bd"/>
</dbReference>
<dbReference type="PANTHER" id="PTHR42781">
    <property type="entry name" value="SPERMIDINE/PUTRESCINE IMPORT ATP-BINDING PROTEIN POTA"/>
    <property type="match status" value="1"/>
</dbReference>
<keyword evidence="2" id="KW-0547">Nucleotide-binding</keyword>
<dbReference type="EC" id="7.6.2.9" evidence="6"/>
<dbReference type="GO" id="GO:0016887">
    <property type="term" value="F:ATP hydrolysis activity"/>
    <property type="evidence" value="ECO:0007669"/>
    <property type="project" value="InterPro"/>
</dbReference>
<reference evidence="9 10" key="1">
    <citation type="submission" date="2016-10" db="EMBL/GenBank/DDBJ databases">
        <authorList>
            <person name="de Groot N.N."/>
        </authorList>
    </citation>
    <scope>NUCLEOTIDE SEQUENCE [LARGE SCALE GENOMIC DNA]</scope>
    <source>
        <strain evidence="9 10">CGMCC 1.10434</strain>
    </source>
</reference>
<dbReference type="Gene3D" id="3.40.50.300">
    <property type="entry name" value="P-loop containing nucleotide triphosphate hydrolases"/>
    <property type="match status" value="1"/>
</dbReference>
<proteinExistence type="predicted"/>
<dbReference type="FunFam" id="3.40.50.300:FF:000425">
    <property type="entry name" value="Probable ABC transporter, ATP-binding subunit"/>
    <property type="match status" value="1"/>
</dbReference>
<dbReference type="InterPro" id="IPR017871">
    <property type="entry name" value="ABC_transporter-like_CS"/>
</dbReference>
<dbReference type="InterPro" id="IPR008995">
    <property type="entry name" value="Mo/tungstate-bd_C_term_dom"/>
</dbReference>
<dbReference type="Gene3D" id="2.40.50.140">
    <property type="entry name" value="Nucleic acid-binding proteins"/>
    <property type="match status" value="1"/>
</dbReference>
<comment type="catalytic activity">
    <reaction evidence="4">
        <text>a quaternary ammonium(out) + ATP + H2O = a quaternary ammonium(in) + ADP + phosphate + H(+)</text>
        <dbReference type="Rhea" id="RHEA:11036"/>
        <dbReference type="ChEBI" id="CHEBI:15377"/>
        <dbReference type="ChEBI" id="CHEBI:15378"/>
        <dbReference type="ChEBI" id="CHEBI:30616"/>
        <dbReference type="ChEBI" id="CHEBI:35267"/>
        <dbReference type="ChEBI" id="CHEBI:43474"/>
        <dbReference type="ChEBI" id="CHEBI:456216"/>
        <dbReference type="EC" id="7.6.2.9"/>
    </reaction>
</comment>
<evidence type="ECO:0000313" key="10">
    <source>
        <dbReference type="Proteomes" id="UP000199300"/>
    </source>
</evidence>
<dbReference type="InterPro" id="IPR003593">
    <property type="entry name" value="AAA+_ATPase"/>
</dbReference>
<dbReference type="InterPro" id="IPR012340">
    <property type="entry name" value="NA-bd_OB-fold"/>
</dbReference>
<evidence type="ECO:0000256" key="3">
    <source>
        <dbReference type="ARBA" id="ARBA00022840"/>
    </source>
</evidence>